<dbReference type="RefSeq" id="WP_076582888.1">
    <property type="nucleotide sequence ID" value="NZ_CP019327.1"/>
</dbReference>
<evidence type="ECO:0000313" key="3">
    <source>
        <dbReference type="EMBL" id="APX97698.1"/>
    </source>
</evidence>
<keyword evidence="2" id="KW-0472">Membrane</keyword>
<reference evidence="3 6" key="1">
    <citation type="submission" date="2017-01" db="EMBL/GenBank/DDBJ databases">
        <title>Complete genome sequence of Haloterrigena daqingensis type strain (JX313T).</title>
        <authorList>
            <person name="Shuang W."/>
        </authorList>
    </citation>
    <scope>NUCLEOTIDE SEQUENCE [LARGE SCALE GENOMIC DNA]</scope>
    <source>
        <strain evidence="3 6">JX313</strain>
    </source>
</reference>
<dbReference type="Proteomes" id="UP000187321">
    <property type="component" value="Chromosome"/>
</dbReference>
<dbReference type="Gene3D" id="1.10.390.10">
    <property type="entry name" value="Neutral Protease Domain 2"/>
    <property type="match status" value="1"/>
</dbReference>
<keyword evidence="5" id="KW-1185">Reference proteome</keyword>
<feature type="compositionally biased region" description="Basic and acidic residues" evidence="1">
    <location>
        <begin position="61"/>
        <end position="73"/>
    </location>
</feature>
<gene>
    <name evidence="3" type="ORF">BB347_14345</name>
    <name evidence="4" type="ORF">SAMN05421809_2884</name>
</gene>
<dbReference type="KEGG" id="hda:BB347_14345"/>
<dbReference type="Gene3D" id="2.60.40.10">
    <property type="entry name" value="Immunoglobulins"/>
    <property type="match status" value="1"/>
</dbReference>
<sequence>MTTRGAVFVFVVLLCASLPAGVVGAGELSSASAADADTSDPAFAAEVTDSTSAMADEDDVMEQRTELTHRPDDSDVFGVETTFEPPEGVHGFEIGLEADAELESIDGFEEGGDGTYRWDETTAEPSIEYAMPADRTGDGHHHDHGSGDGYSFVDTGEWGLVQVPDVSYSLQVPESEGVGVEETVSVDGEGAAGSDVAFFGSLEEYERTVDGETITLAVPDAAEMAEEPGDVLDALETASGDLELGPRSDESLIVAAPTDADWGPRGVQYGDSDAWVRADAELEEASNVWLHEYVHVRQGYDTSATASDAEWLVEAQAEYYAASLALEQGLISFDDYAAFLERGEQSPYADETLAEPATWDESETDYVKGPLVYGEIDRQLRVATDGDRTLEDAFRQTNAQHEEIGQEAFPSALEEAGGEDVRALAEEYTQTAEAPDMWGSSAHADAFEQPGSNIETDLDASSIQVAGEEWEYWQNEEINGLETDGDGVLAVPEGETVTVPVDVENTDSQAGTAGVTLEVGTDLVDGEQRVLEGGETATESLSWEPSEPGVTDVRVGDERLTVFVRSSPSLSVADLSVEPSSVDAGESATAVATVEPTGDLPAAGTLSFRTADGIVDGAPVALAPGETATTEAELTFDEETRYEVAAGEQTATVTVGGTLAQLESMPGFGVVAGLLAISVALGIGLLGRRR</sequence>
<dbReference type="OrthoDB" id="271491at2157"/>
<feature type="region of interest" description="Disordered" evidence="1">
    <location>
        <begin position="49"/>
        <end position="78"/>
    </location>
</feature>
<keyword evidence="2" id="KW-0812">Transmembrane</keyword>
<dbReference type="EMBL" id="FTNP01000004">
    <property type="protein sequence ID" value="SIR91932.1"/>
    <property type="molecule type" value="Genomic_DNA"/>
</dbReference>
<proteinExistence type="predicted"/>
<dbReference type="InterPro" id="IPR027268">
    <property type="entry name" value="Peptidase_M4/M1_CTD_sf"/>
</dbReference>
<reference evidence="4 5" key="2">
    <citation type="submission" date="2017-01" db="EMBL/GenBank/DDBJ databases">
        <authorList>
            <person name="Mah S.A."/>
            <person name="Swanson W.J."/>
            <person name="Moy G.W."/>
            <person name="Vacquier V.D."/>
        </authorList>
    </citation>
    <scope>NUCLEOTIDE SEQUENCE [LARGE SCALE GENOMIC DNA]</scope>
    <source>
        <strain evidence="4 5">CGMCC 1.8909</strain>
    </source>
</reference>
<dbReference type="InterPro" id="IPR013783">
    <property type="entry name" value="Ig-like_fold"/>
</dbReference>
<protein>
    <submittedName>
        <fullName evidence="4">Uncharacterized protein</fullName>
    </submittedName>
</protein>
<evidence type="ECO:0000256" key="2">
    <source>
        <dbReference type="SAM" id="Phobius"/>
    </source>
</evidence>
<evidence type="ECO:0000313" key="4">
    <source>
        <dbReference type="EMBL" id="SIR91932.1"/>
    </source>
</evidence>
<keyword evidence="2" id="KW-1133">Transmembrane helix</keyword>
<dbReference type="AlphaFoldDB" id="A0A1N7EV70"/>
<feature type="transmembrane region" description="Helical" evidence="2">
    <location>
        <begin position="667"/>
        <end position="687"/>
    </location>
</feature>
<dbReference type="Proteomes" id="UP000185687">
    <property type="component" value="Unassembled WGS sequence"/>
</dbReference>
<name>A0A1N7EV70_9EURY</name>
<dbReference type="EMBL" id="CP019327">
    <property type="protein sequence ID" value="APX97698.1"/>
    <property type="molecule type" value="Genomic_DNA"/>
</dbReference>
<accession>A0A1N7EV70</accession>
<organism evidence="4 5">
    <name type="scientific">Natronorubrum daqingense</name>
    <dbReference type="NCBI Taxonomy" id="588898"/>
    <lineage>
        <taxon>Archaea</taxon>
        <taxon>Methanobacteriati</taxon>
        <taxon>Methanobacteriota</taxon>
        <taxon>Stenosarchaea group</taxon>
        <taxon>Halobacteria</taxon>
        <taxon>Halobacteriales</taxon>
        <taxon>Natrialbaceae</taxon>
        <taxon>Natronorubrum</taxon>
    </lineage>
</organism>
<evidence type="ECO:0000313" key="6">
    <source>
        <dbReference type="Proteomes" id="UP000187321"/>
    </source>
</evidence>
<dbReference type="GeneID" id="30957146"/>
<evidence type="ECO:0000313" key="5">
    <source>
        <dbReference type="Proteomes" id="UP000185687"/>
    </source>
</evidence>
<evidence type="ECO:0000256" key="1">
    <source>
        <dbReference type="SAM" id="MobiDB-lite"/>
    </source>
</evidence>